<gene>
    <name evidence="5" type="primary">cpdA</name>
    <name evidence="5" type="ORF">MHEC_21050</name>
</gene>
<keyword evidence="3" id="KW-0408">Iron</keyword>
<dbReference type="STRING" id="110505.ACT16_14185"/>
<proteinExistence type="inferred from homology"/>
<comment type="similarity">
    <text evidence="4">Belongs to the cyclic nucleotide phosphodiesterase class-III family.</text>
</comment>
<evidence type="ECO:0000256" key="2">
    <source>
        <dbReference type="ARBA" id="ARBA00022801"/>
    </source>
</evidence>
<dbReference type="InterPro" id="IPR004843">
    <property type="entry name" value="Calcineurin-like_PHP"/>
</dbReference>
<evidence type="ECO:0000313" key="5">
    <source>
        <dbReference type="EMBL" id="BCO35672.1"/>
    </source>
</evidence>
<dbReference type="PANTHER" id="PTHR42988:SF2">
    <property type="entry name" value="CYCLIC NUCLEOTIDE PHOSPHODIESTERASE CBUA0032-RELATED"/>
    <property type="match status" value="1"/>
</dbReference>
<dbReference type="SUPFAM" id="SSF56300">
    <property type="entry name" value="Metallo-dependent phosphatases"/>
    <property type="match status" value="1"/>
</dbReference>
<dbReference type="Proteomes" id="UP000595446">
    <property type="component" value="Chromosome"/>
</dbReference>
<keyword evidence="2" id="KW-0378">Hydrolase</keyword>
<reference evidence="5 6" key="1">
    <citation type="submission" date="2020-12" db="EMBL/GenBank/DDBJ databases">
        <title>Complete genome sequence of Mycobacterium heckeshornense JCM 15655T, closely related to a pathogenic non-tuberculous mycobacterial species Mycobacterium xenopi.</title>
        <authorList>
            <person name="Yoshida M."/>
            <person name="Fukano H."/>
            <person name="Asakura T."/>
            <person name="Suzuki M."/>
            <person name="Hoshino Y."/>
        </authorList>
    </citation>
    <scope>NUCLEOTIDE SEQUENCE [LARGE SCALE GENOMIC DNA]</scope>
    <source>
        <strain evidence="5 6">JCM 15655</strain>
    </source>
</reference>
<keyword evidence="6" id="KW-1185">Reference proteome</keyword>
<organism evidence="5 6">
    <name type="scientific">Mycobacterium heckeshornense</name>
    <dbReference type="NCBI Taxonomy" id="110505"/>
    <lineage>
        <taxon>Bacteria</taxon>
        <taxon>Bacillati</taxon>
        <taxon>Actinomycetota</taxon>
        <taxon>Actinomycetes</taxon>
        <taxon>Mycobacteriales</taxon>
        <taxon>Mycobacteriaceae</taxon>
        <taxon>Mycobacterium</taxon>
    </lineage>
</organism>
<dbReference type="GO" id="GO:0016787">
    <property type="term" value="F:hydrolase activity"/>
    <property type="evidence" value="ECO:0007669"/>
    <property type="project" value="UniProtKB-KW"/>
</dbReference>
<protein>
    <submittedName>
        <fullName evidence="5">3',5'-cyclic adenosine monophosphate phosphodiesterase CpdA</fullName>
    </submittedName>
</protein>
<sequence>MDRPRVAEYSRPDHVIAHISDTHLMAGDGELYGDVDADARLAELLLRLEASQTRPDALIFTGDLADTGQPGAYLKLRELVEPLADRLGAQIIWVMGNHDNRASLREHLLRETPTMTPMDRVHDVAGLRVIVLDTSVPGHHHGQVAPDQLRWLADQLAEPAPFGTMLAMHHPPIPCVQDLAVMVELRDQAALADVLRGSDVRSILAGHLHYSTTATFAGIPVSVASASCYTQDLLTPGTRGRDGAQAFNLVHCYPDTVVHTVIPLVAGATVGRFVSPDAVRRQLADAQVSILPATRIPRIAPQLARRE</sequence>
<accession>A0A2G8B3I6</accession>
<keyword evidence="1" id="KW-0479">Metal-binding</keyword>
<dbReference type="OrthoDB" id="5241795at2"/>
<evidence type="ECO:0000256" key="4">
    <source>
        <dbReference type="ARBA" id="ARBA00025742"/>
    </source>
</evidence>
<dbReference type="GO" id="GO:0046872">
    <property type="term" value="F:metal ion binding"/>
    <property type="evidence" value="ECO:0007669"/>
    <property type="project" value="UniProtKB-KW"/>
</dbReference>
<evidence type="ECO:0000256" key="1">
    <source>
        <dbReference type="ARBA" id="ARBA00022723"/>
    </source>
</evidence>
<dbReference type="PANTHER" id="PTHR42988">
    <property type="entry name" value="PHOSPHOHYDROLASE"/>
    <property type="match status" value="1"/>
</dbReference>
<dbReference type="InterPro" id="IPR050884">
    <property type="entry name" value="CNP_phosphodiesterase-III"/>
</dbReference>
<dbReference type="Gene3D" id="3.60.21.10">
    <property type="match status" value="1"/>
</dbReference>
<dbReference type="EMBL" id="AP024237">
    <property type="protein sequence ID" value="BCO35672.1"/>
    <property type="molecule type" value="Genomic_DNA"/>
</dbReference>
<dbReference type="InterPro" id="IPR029052">
    <property type="entry name" value="Metallo-depent_PP-like"/>
</dbReference>
<dbReference type="Pfam" id="PF00149">
    <property type="entry name" value="Metallophos"/>
    <property type="match status" value="1"/>
</dbReference>
<evidence type="ECO:0000313" key="6">
    <source>
        <dbReference type="Proteomes" id="UP000595446"/>
    </source>
</evidence>
<dbReference type="AlphaFoldDB" id="A0A2G8B3I6"/>
<name>A0A2G8B3I6_9MYCO</name>
<dbReference type="RefSeq" id="WP_048892121.1">
    <property type="nucleotide sequence ID" value="NZ_AP024237.1"/>
</dbReference>
<evidence type="ECO:0000256" key="3">
    <source>
        <dbReference type="ARBA" id="ARBA00023004"/>
    </source>
</evidence>